<feature type="compositionally biased region" description="Basic and acidic residues" evidence="1">
    <location>
        <begin position="24"/>
        <end position="43"/>
    </location>
</feature>
<feature type="compositionally biased region" description="Basic and acidic residues" evidence="1">
    <location>
        <begin position="50"/>
        <end position="61"/>
    </location>
</feature>
<comment type="caution">
    <text evidence="2">The sequence shown here is derived from an EMBL/GenBank/DDBJ whole genome shotgun (WGS) entry which is preliminary data.</text>
</comment>
<dbReference type="AlphaFoldDB" id="A0A388LIA7"/>
<sequence>MAGPGDGRDYGGSNRSHGGGGRDYGGHREYSRGHRGYDSDRGDGSNWSYEGDRRSGDRSFDRVGVGELREDVREDVRQEIREAINELVVPVARGKQKKTDPITSAEESDASSSETEELNLQTRRLCISEKCKHGPEAAIEGSPPMELPPKRTAVRATHATGGPGRLTRSRARTQKAATPKKTPPLIRKKTPATIGIVGKLHFEKQVLNDLKNLDALVLQNICKDEGIPYNGKFEVILAIAAHRTHVAYNSDNDEEVLAPPVVSMEAVTEKEREEEEG</sequence>
<feature type="region of interest" description="Disordered" evidence="1">
    <location>
        <begin position="91"/>
        <end position="117"/>
    </location>
</feature>
<protein>
    <submittedName>
        <fullName evidence="2">Uncharacterized protein</fullName>
    </submittedName>
</protein>
<evidence type="ECO:0000313" key="2">
    <source>
        <dbReference type="EMBL" id="GBG81991.1"/>
    </source>
</evidence>
<feature type="compositionally biased region" description="Acidic residues" evidence="1">
    <location>
        <begin position="106"/>
        <end position="117"/>
    </location>
</feature>
<reference evidence="2 3" key="1">
    <citation type="journal article" date="2018" name="Cell">
        <title>The Chara Genome: Secondary Complexity and Implications for Plant Terrestrialization.</title>
        <authorList>
            <person name="Nishiyama T."/>
            <person name="Sakayama H."/>
            <person name="Vries J.D."/>
            <person name="Buschmann H."/>
            <person name="Saint-Marcoux D."/>
            <person name="Ullrich K.K."/>
            <person name="Haas F.B."/>
            <person name="Vanderstraeten L."/>
            <person name="Becker D."/>
            <person name="Lang D."/>
            <person name="Vosolsobe S."/>
            <person name="Rombauts S."/>
            <person name="Wilhelmsson P.K.I."/>
            <person name="Janitza P."/>
            <person name="Kern R."/>
            <person name="Heyl A."/>
            <person name="Rumpler F."/>
            <person name="Villalobos L.I.A.C."/>
            <person name="Clay J.M."/>
            <person name="Skokan R."/>
            <person name="Toyoda A."/>
            <person name="Suzuki Y."/>
            <person name="Kagoshima H."/>
            <person name="Schijlen E."/>
            <person name="Tajeshwar N."/>
            <person name="Catarino B."/>
            <person name="Hetherington A.J."/>
            <person name="Saltykova A."/>
            <person name="Bonnot C."/>
            <person name="Breuninger H."/>
            <person name="Symeonidi A."/>
            <person name="Radhakrishnan G.V."/>
            <person name="Van Nieuwerburgh F."/>
            <person name="Deforce D."/>
            <person name="Chang C."/>
            <person name="Karol K.G."/>
            <person name="Hedrich R."/>
            <person name="Ulvskov P."/>
            <person name="Glockner G."/>
            <person name="Delwiche C.F."/>
            <person name="Petrasek J."/>
            <person name="Van de Peer Y."/>
            <person name="Friml J."/>
            <person name="Beilby M."/>
            <person name="Dolan L."/>
            <person name="Kohara Y."/>
            <person name="Sugano S."/>
            <person name="Fujiyama A."/>
            <person name="Delaux P.-M."/>
            <person name="Quint M."/>
            <person name="TheiBen G."/>
            <person name="Hagemann M."/>
            <person name="Harholt J."/>
            <person name="Dunand C."/>
            <person name="Zachgo S."/>
            <person name="Langdale J."/>
            <person name="Maumus F."/>
            <person name="Straeten D.V.D."/>
            <person name="Gould S.B."/>
            <person name="Rensing S.A."/>
        </authorList>
    </citation>
    <scope>NUCLEOTIDE SEQUENCE [LARGE SCALE GENOMIC DNA]</scope>
    <source>
        <strain evidence="2 3">S276</strain>
    </source>
</reference>
<dbReference type="Proteomes" id="UP000265515">
    <property type="component" value="Unassembled WGS sequence"/>
</dbReference>
<evidence type="ECO:0000313" key="3">
    <source>
        <dbReference type="Proteomes" id="UP000265515"/>
    </source>
</evidence>
<dbReference type="EMBL" id="BFEA01000393">
    <property type="protein sequence ID" value="GBG81991.1"/>
    <property type="molecule type" value="Genomic_DNA"/>
</dbReference>
<gene>
    <name evidence="2" type="ORF">CBR_g34171</name>
</gene>
<feature type="region of interest" description="Disordered" evidence="1">
    <location>
        <begin position="1"/>
        <end position="75"/>
    </location>
</feature>
<dbReference type="Gramene" id="GBG81991">
    <property type="protein sequence ID" value="GBG81991"/>
    <property type="gene ID" value="CBR_g34171"/>
</dbReference>
<name>A0A388LIA7_CHABU</name>
<accession>A0A388LIA7</accession>
<evidence type="ECO:0000256" key="1">
    <source>
        <dbReference type="SAM" id="MobiDB-lite"/>
    </source>
</evidence>
<organism evidence="2 3">
    <name type="scientific">Chara braunii</name>
    <name type="common">Braun's stonewort</name>
    <dbReference type="NCBI Taxonomy" id="69332"/>
    <lineage>
        <taxon>Eukaryota</taxon>
        <taxon>Viridiplantae</taxon>
        <taxon>Streptophyta</taxon>
        <taxon>Charophyceae</taxon>
        <taxon>Charales</taxon>
        <taxon>Characeae</taxon>
        <taxon>Chara</taxon>
    </lineage>
</organism>
<proteinExistence type="predicted"/>
<keyword evidence="3" id="KW-1185">Reference proteome</keyword>
<feature type="region of interest" description="Disordered" evidence="1">
    <location>
        <begin position="158"/>
        <end position="185"/>
    </location>
</feature>